<accession>A0A8T1NRN5</accession>
<sequence>MVVSENSNISRLCRTKRKPMSRHRRQASLVLPPEIISGEEIARPSDMGQAAAGVLTGHGATGASCATVGTESSKDRHKASKDESVTHCPATVKKPPAAGKPAS</sequence>
<comment type="caution">
    <text evidence="2">The sequence shown here is derived from an EMBL/GenBank/DDBJ whole genome shotgun (WGS) entry which is preliminary data.</text>
</comment>
<feature type="region of interest" description="Disordered" evidence="1">
    <location>
        <begin position="66"/>
        <end position="103"/>
    </location>
</feature>
<name>A0A8T1NRN5_CARIL</name>
<feature type="region of interest" description="Disordered" evidence="1">
    <location>
        <begin position="1"/>
        <end position="25"/>
    </location>
</feature>
<dbReference type="AlphaFoldDB" id="A0A8T1NRN5"/>
<proteinExistence type="predicted"/>
<keyword evidence="3" id="KW-1185">Reference proteome</keyword>
<evidence type="ECO:0000256" key="1">
    <source>
        <dbReference type="SAM" id="MobiDB-lite"/>
    </source>
</evidence>
<organism evidence="2 3">
    <name type="scientific">Carya illinoinensis</name>
    <name type="common">Pecan</name>
    <dbReference type="NCBI Taxonomy" id="32201"/>
    <lineage>
        <taxon>Eukaryota</taxon>
        <taxon>Viridiplantae</taxon>
        <taxon>Streptophyta</taxon>
        <taxon>Embryophyta</taxon>
        <taxon>Tracheophyta</taxon>
        <taxon>Spermatophyta</taxon>
        <taxon>Magnoliopsida</taxon>
        <taxon>eudicotyledons</taxon>
        <taxon>Gunneridae</taxon>
        <taxon>Pentapetalae</taxon>
        <taxon>rosids</taxon>
        <taxon>fabids</taxon>
        <taxon>Fagales</taxon>
        <taxon>Juglandaceae</taxon>
        <taxon>Carya</taxon>
    </lineage>
</organism>
<evidence type="ECO:0000313" key="3">
    <source>
        <dbReference type="Proteomes" id="UP000811609"/>
    </source>
</evidence>
<gene>
    <name evidence="2" type="ORF">CIPAW_13G151000</name>
</gene>
<feature type="compositionally biased region" description="Basic residues" evidence="1">
    <location>
        <begin position="13"/>
        <end position="25"/>
    </location>
</feature>
<feature type="compositionally biased region" description="Polar residues" evidence="1">
    <location>
        <begin position="1"/>
        <end position="10"/>
    </location>
</feature>
<dbReference type="EMBL" id="CM031821">
    <property type="protein sequence ID" value="KAG6632321.1"/>
    <property type="molecule type" value="Genomic_DNA"/>
</dbReference>
<protein>
    <submittedName>
        <fullName evidence="2">Uncharacterized protein</fullName>
    </submittedName>
</protein>
<evidence type="ECO:0000313" key="2">
    <source>
        <dbReference type="EMBL" id="KAG6632321.1"/>
    </source>
</evidence>
<reference evidence="2" key="1">
    <citation type="submission" date="2020-12" db="EMBL/GenBank/DDBJ databases">
        <title>WGS assembly of Carya illinoinensis cv. Pawnee.</title>
        <authorList>
            <person name="Platts A."/>
            <person name="Shu S."/>
            <person name="Wright S."/>
            <person name="Barry K."/>
            <person name="Edger P."/>
            <person name="Pires J.C."/>
            <person name="Schmutz J."/>
        </authorList>
    </citation>
    <scope>NUCLEOTIDE SEQUENCE</scope>
    <source>
        <tissue evidence="2">Leaf</tissue>
    </source>
</reference>
<dbReference type="Proteomes" id="UP000811609">
    <property type="component" value="Chromosome 13"/>
</dbReference>